<dbReference type="EMBL" id="CAKOGP040000779">
    <property type="protein sequence ID" value="CAJ1939041.1"/>
    <property type="molecule type" value="Genomic_DNA"/>
</dbReference>
<gene>
    <name evidence="2" type="ORF">CYCCA115_LOCUS6395</name>
</gene>
<feature type="region of interest" description="Disordered" evidence="1">
    <location>
        <begin position="47"/>
        <end position="82"/>
    </location>
</feature>
<dbReference type="Proteomes" id="UP001295423">
    <property type="component" value="Unassembled WGS sequence"/>
</dbReference>
<keyword evidence="3" id="KW-1185">Reference proteome</keyword>
<evidence type="ECO:0000256" key="1">
    <source>
        <dbReference type="SAM" id="MobiDB-lite"/>
    </source>
</evidence>
<organism evidence="2 3">
    <name type="scientific">Cylindrotheca closterium</name>
    <dbReference type="NCBI Taxonomy" id="2856"/>
    <lineage>
        <taxon>Eukaryota</taxon>
        <taxon>Sar</taxon>
        <taxon>Stramenopiles</taxon>
        <taxon>Ochrophyta</taxon>
        <taxon>Bacillariophyta</taxon>
        <taxon>Bacillariophyceae</taxon>
        <taxon>Bacillariophycidae</taxon>
        <taxon>Bacillariales</taxon>
        <taxon>Bacillariaceae</taxon>
        <taxon>Cylindrotheca</taxon>
    </lineage>
</organism>
<evidence type="ECO:0000313" key="2">
    <source>
        <dbReference type="EMBL" id="CAJ1939041.1"/>
    </source>
</evidence>
<proteinExistence type="predicted"/>
<comment type="caution">
    <text evidence="2">The sequence shown here is derived from an EMBL/GenBank/DDBJ whole genome shotgun (WGS) entry which is preliminary data.</text>
</comment>
<protein>
    <submittedName>
        <fullName evidence="2">Uncharacterized protein</fullName>
    </submittedName>
</protein>
<name>A0AAD2FL12_9STRA</name>
<dbReference type="AlphaFoldDB" id="A0AAD2FL12"/>
<evidence type="ECO:0000313" key="3">
    <source>
        <dbReference type="Proteomes" id="UP001295423"/>
    </source>
</evidence>
<accession>A0AAD2FL12</accession>
<sequence length="125" mass="14312">MALQLFMNDLMEESGAQSIVVVADDVTNHTIEKRVSLFRSLQLERQDNNSNGRISQDHGPACSSSPCQVRRDEGSTGSLQDMRVKRELLEDMKRLSWGEQRLLSHRSSPRTLKRMSCFYEPRNDA</sequence>
<reference evidence="2" key="1">
    <citation type="submission" date="2023-08" db="EMBL/GenBank/DDBJ databases">
        <authorList>
            <person name="Audoor S."/>
            <person name="Bilcke G."/>
        </authorList>
    </citation>
    <scope>NUCLEOTIDE SEQUENCE</scope>
</reference>